<dbReference type="EMBL" id="JH930475">
    <property type="protein sequence ID" value="EKM52693.1"/>
    <property type="molecule type" value="Genomic_DNA"/>
</dbReference>
<name>K5VMJ7_PHACS</name>
<accession>K5VMJ7</accession>
<dbReference type="HOGENOM" id="CLU_1917791_0_0_1"/>
<dbReference type="OrthoDB" id="2799313at2759"/>
<dbReference type="AlphaFoldDB" id="K5VMJ7"/>
<reference evidence="1 2" key="1">
    <citation type="journal article" date="2012" name="BMC Genomics">
        <title>Comparative genomics of the white-rot fungi, Phanerochaete carnosa and P. chrysosporium, to elucidate the genetic basis of the distinct wood types they colonize.</title>
        <authorList>
            <person name="Suzuki H."/>
            <person name="MacDonald J."/>
            <person name="Syed K."/>
            <person name="Salamov A."/>
            <person name="Hori C."/>
            <person name="Aerts A."/>
            <person name="Henrissat B."/>
            <person name="Wiebenga A."/>
            <person name="vanKuyk P.A."/>
            <person name="Barry K."/>
            <person name="Lindquist E."/>
            <person name="LaButti K."/>
            <person name="Lapidus A."/>
            <person name="Lucas S."/>
            <person name="Coutinho P."/>
            <person name="Gong Y."/>
            <person name="Samejima M."/>
            <person name="Mahadevan R."/>
            <person name="Abou-Zaid M."/>
            <person name="de Vries R.P."/>
            <person name="Igarashi K."/>
            <person name="Yadav J.S."/>
            <person name="Grigoriev I.V."/>
            <person name="Master E.R."/>
        </authorList>
    </citation>
    <scope>NUCLEOTIDE SEQUENCE [LARGE SCALE GENOMIC DNA]</scope>
    <source>
        <strain evidence="1 2">HHB-10118-sp</strain>
    </source>
</reference>
<evidence type="ECO:0000313" key="1">
    <source>
        <dbReference type="EMBL" id="EKM52693.1"/>
    </source>
</evidence>
<gene>
    <name evidence="1" type="ORF">PHACADRAFT_261285</name>
</gene>
<dbReference type="Proteomes" id="UP000008370">
    <property type="component" value="Unassembled WGS sequence"/>
</dbReference>
<sequence>MAAGRRRAATPKLLALLGIRRIIIAPQQEHHTLYKAPDRSGVLVPLGVFDHDDATFERQDSVFFSPETFLHHALARAFANDTRFKQRIPTSSSTKLKFTLRLDVSVSSCLVKSMAVMNDHKRPGYAPWNCNI</sequence>
<protein>
    <submittedName>
        <fullName evidence="1">Uncharacterized protein</fullName>
    </submittedName>
</protein>
<keyword evidence="2" id="KW-1185">Reference proteome</keyword>
<dbReference type="GeneID" id="18917944"/>
<proteinExistence type="predicted"/>
<evidence type="ECO:0000313" key="2">
    <source>
        <dbReference type="Proteomes" id="UP000008370"/>
    </source>
</evidence>
<organism evidence="1 2">
    <name type="scientific">Phanerochaete carnosa (strain HHB-10118-sp)</name>
    <name type="common">White-rot fungus</name>
    <name type="synonym">Peniophora carnosa</name>
    <dbReference type="NCBI Taxonomy" id="650164"/>
    <lineage>
        <taxon>Eukaryota</taxon>
        <taxon>Fungi</taxon>
        <taxon>Dikarya</taxon>
        <taxon>Basidiomycota</taxon>
        <taxon>Agaricomycotina</taxon>
        <taxon>Agaricomycetes</taxon>
        <taxon>Polyporales</taxon>
        <taxon>Phanerochaetaceae</taxon>
        <taxon>Phanerochaete</taxon>
    </lineage>
</organism>
<dbReference type="InParanoid" id="K5VMJ7"/>
<dbReference type="RefSeq" id="XP_007399033.1">
    <property type="nucleotide sequence ID" value="XM_007398971.1"/>
</dbReference>
<dbReference type="KEGG" id="pco:PHACADRAFT_261285"/>